<accession>A0AAW8YGU3</accession>
<gene>
    <name evidence="1" type="ORF">R0G89_03265</name>
</gene>
<dbReference type="RefSeq" id="WP_160185626.1">
    <property type="nucleotide sequence ID" value="NZ_CP096031.1"/>
</dbReference>
<proteinExistence type="predicted"/>
<reference evidence="1" key="2">
    <citation type="submission" date="2023-10" db="EMBL/GenBank/DDBJ databases">
        <authorList>
            <person name="Khurajog B."/>
        </authorList>
    </citation>
    <scope>NUCLEOTIDE SEQUENCE</scope>
    <source>
        <strain evidence="1">BF9</strain>
    </source>
</reference>
<evidence type="ECO:0000313" key="2">
    <source>
        <dbReference type="Proteomes" id="UP001280897"/>
    </source>
</evidence>
<name>A0AAW8YGU3_PEDAC</name>
<reference evidence="1" key="1">
    <citation type="journal article" date="2023" name="PeerJ">
        <title>Selection and evaluation of lactic acid bacteria from chicken feces in Thailand as potential probiotics.</title>
        <authorList>
            <person name="Khurajog B."/>
            <person name="Disastra Y."/>
            <person name="Lawwyne L.D."/>
            <person name="Sirichokchatchawan W."/>
            <person name="Niyomtham W."/>
            <person name="Yindee J."/>
            <person name="Hampson D.J."/>
            <person name="Prapasarakul N."/>
        </authorList>
    </citation>
    <scope>NUCLEOTIDE SEQUENCE</scope>
    <source>
        <strain evidence="1">BF9</strain>
    </source>
</reference>
<comment type="caution">
    <text evidence="1">The sequence shown here is derived from an EMBL/GenBank/DDBJ whole genome shotgun (WGS) entry which is preliminary data.</text>
</comment>
<organism evidence="1 2">
    <name type="scientific">Pediococcus acidilactici</name>
    <dbReference type="NCBI Taxonomy" id="1254"/>
    <lineage>
        <taxon>Bacteria</taxon>
        <taxon>Bacillati</taxon>
        <taxon>Bacillota</taxon>
        <taxon>Bacilli</taxon>
        <taxon>Lactobacillales</taxon>
        <taxon>Lactobacillaceae</taxon>
        <taxon>Pediococcus</taxon>
        <taxon>Pediococcus acidilactici group</taxon>
    </lineage>
</organism>
<dbReference type="Proteomes" id="UP001280897">
    <property type="component" value="Unassembled WGS sequence"/>
</dbReference>
<dbReference type="EMBL" id="JAWJAV010000002">
    <property type="protein sequence ID" value="MDV2620751.1"/>
    <property type="molecule type" value="Genomic_DNA"/>
</dbReference>
<dbReference type="AlphaFoldDB" id="A0AAW8YGU3"/>
<evidence type="ECO:0000313" key="1">
    <source>
        <dbReference type="EMBL" id="MDV2620751.1"/>
    </source>
</evidence>
<protein>
    <submittedName>
        <fullName evidence="1">Uncharacterized protein</fullName>
    </submittedName>
</protein>
<sequence length="269" mass="31171">MLTKKDVEKLICNRFWLFISVTENKDFVLLFIGRGATDAYLAIRFELNGEITFPTHLAFNPPEYSRWDFDEEKQEILIFDTDNQLRIRGKLPTKWLSNSVQIQLFDGVDGILVHSPRFDASQVTERTLGGKNMYFVPRQAFNMETFHDISREDFNLKVLDCQESILNFFDQAYEYIAQHPQLENVVLAKEGQPVIKLPEEDQLIFAKDAESPSFNYFAGSRARVIELLIIILSENNKRLLNPDDSRTEDELLADVLNTQYSGQFTLTQV</sequence>